<name>A0A1I2TWD6_9BACL</name>
<reference evidence="3" key="1">
    <citation type="submission" date="2016-10" db="EMBL/GenBank/DDBJ databases">
        <authorList>
            <person name="Varghese N."/>
            <person name="Submissions S."/>
        </authorList>
    </citation>
    <scope>NUCLEOTIDE SEQUENCE [LARGE SCALE GENOMIC DNA]</scope>
    <source>
        <strain evidence="3">ATCC 700379</strain>
    </source>
</reference>
<sequence length="90" mass="10398">MNQLMILGIVLTVCGLVLFFLRKKIIPLKRARMIKKQHLFFMALSTMLLIAGIYSLLAPLLTVMMGADYWILYYIGLFGCLMLLIWFLLP</sequence>
<keyword evidence="1" id="KW-0812">Transmembrane</keyword>
<gene>
    <name evidence="2" type="ORF">SAMN02982927_02449</name>
</gene>
<keyword evidence="1" id="KW-1133">Transmembrane helix</keyword>
<proteinExistence type="predicted"/>
<keyword evidence="3" id="KW-1185">Reference proteome</keyword>
<evidence type="ECO:0000313" key="2">
    <source>
        <dbReference type="EMBL" id="SFG68529.1"/>
    </source>
</evidence>
<protein>
    <submittedName>
        <fullName evidence="2">Uncharacterized protein</fullName>
    </submittedName>
</protein>
<feature type="transmembrane region" description="Helical" evidence="1">
    <location>
        <begin position="6"/>
        <end position="26"/>
    </location>
</feature>
<organism evidence="2 3">
    <name type="scientific">Sporolactobacillus nakayamae</name>
    <dbReference type="NCBI Taxonomy" id="269670"/>
    <lineage>
        <taxon>Bacteria</taxon>
        <taxon>Bacillati</taxon>
        <taxon>Bacillota</taxon>
        <taxon>Bacilli</taxon>
        <taxon>Bacillales</taxon>
        <taxon>Sporolactobacillaceae</taxon>
        <taxon>Sporolactobacillus</taxon>
    </lineage>
</organism>
<evidence type="ECO:0000313" key="3">
    <source>
        <dbReference type="Proteomes" id="UP000198752"/>
    </source>
</evidence>
<evidence type="ECO:0000256" key="1">
    <source>
        <dbReference type="SAM" id="Phobius"/>
    </source>
</evidence>
<dbReference type="AlphaFoldDB" id="A0A1I2TWD6"/>
<feature type="transmembrane region" description="Helical" evidence="1">
    <location>
        <begin position="38"/>
        <end position="57"/>
    </location>
</feature>
<dbReference type="EMBL" id="FOOY01000017">
    <property type="protein sequence ID" value="SFG68529.1"/>
    <property type="molecule type" value="Genomic_DNA"/>
</dbReference>
<accession>A0A1I2TWD6</accession>
<feature type="transmembrane region" description="Helical" evidence="1">
    <location>
        <begin position="69"/>
        <end position="89"/>
    </location>
</feature>
<dbReference type="Proteomes" id="UP000198752">
    <property type="component" value="Unassembled WGS sequence"/>
</dbReference>
<keyword evidence="1" id="KW-0472">Membrane</keyword>